<name>A0A0F9UK24_9ZZZZ</name>
<dbReference type="EMBL" id="LAZR01000084">
    <property type="protein sequence ID" value="KKN93605.1"/>
    <property type="molecule type" value="Genomic_DNA"/>
</dbReference>
<protein>
    <submittedName>
        <fullName evidence="1">Uncharacterized protein</fullName>
    </submittedName>
</protein>
<evidence type="ECO:0000313" key="1">
    <source>
        <dbReference type="EMBL" id="KKN93605.1"/>
    </source>
</evidence>
<reference evidence="1" key="1">
    <citation type="journal article" date="2015" name="Nature">
        <title>Complex archaea that bridge the gap between prokaryotes and eukaryotes.</title>
        <authorList>
            <person name="Spang A."/>
            <person name="Saw J.H."/>
            <person name="Jorgensen S.L."/>
            <person name="Zaremba-Niedzwiedzka K."/>
            <person name="Martijn J."/>
            <person name="Lind A.E."/>
            <person name="van Eijk R."/>
            <person name="Schleper C."/>
            <person name="Guy L."/>
            <person name="Ettema T.J."/>
        </authorList>
    </citation>
    <scope>NUCLEOTIDE SEQUENCE</scope>
</reference>
<accession>A0A0F9UK24</accession>
<dbReference type="AlphaFoldDB" id="A0A0F9UK24"/>
<sequence length="71" mass="8376">MKKKKIWGINDHVLETTIIQNCLRIAFARNKKIEEEWINAHVDFLKNPLTKMILEDIRNMKNEVLLGMGNI</sequence>
<proteinExistence type="predicted"/>
<comment type="caution">
    <text evidence="1">The sequence shown here is derived from an EMBL/GenBank/DDBJ whole genome shotgun (WGS) entry which is preliminary data.</text>
</comment>
<gene>
    <name evidence="1" type="ORF">LCGC14_0194370</name>
</gene>
<organism evidence="1">
    <name type="scientific">marine sediment metagenome</name>
    <dbReference type="NCBI Taxonomy" id="412755"/>
    <lineage>
        <taxon>unclassified sequences</taxon>
        <taxon>metagenomes</taxon>
        <taxon>ecological metagenomes</taxon>
    </lineage>
</organism>